<dbReference type="CDD" id="cd00833">
    <property type="entry name" value="PKS"/>
    <property type="match status" value="2"/>
</dbReference>
<dbReference type="InterPro" id="IPR049900">
    <property type="entry name" value="PKS_mFAS_DH"/>
</dbReference>
<dbReference type="SUPFAM" id="SSF51735">
    <property type="entry name" value="NAD(P)-binding Rossmann-fold domains"/>
    <property type="match status" value="1"/>
</dbReference>
<feature type="region of interest" description="N-terminal hotdog fold" evidence="10">
    <location>
        <begin position="1217"/>
        <end position="1342"/>
    </location>
</feature>
<dbReference type="PROSITE" id="PS00166">
    <property type="entry name" value="ENOYL_COA_HYDRATASE"/>
    <property type="match status" value="1"/>
</dbReference>
<dbReference type="PROSITE" id="PS00606">
    <property type="entry name" value="KS3_1"/>
    <property type="match status" value="1"/>
</dbReference>
<dbReference type="Gene3D" id="3.40.47.10">
    <property type="match status" value="2"/>
</dbReference>
<dbReference type="GO" id="GO:0004315">
    <property type="term" value="F:3-oxoacyl-[acyl-carrier-protein] synthase activity"/>
    <property type="evidence" value="ECO:0007669"/>
    <property type="project" value="InterPro"/>
</dbReference>
<evidence type="ECO:0000256" key="7">
    <source>
        <dbReference type="ARBA" id="ARBA00022737"/>
    </source>
</evidence>
<dbReference type="CDD" id="cd06558">
    <property type="entry name" value="crotonase-like"/>
    <property type="match status" value="2"/>
</dbReference>
<keyword evidence="3" id="KW-0596">Phosphopantetheine</keyword>
<organism evidence="16 17">
    <name type="scientific">Kordia algicida OT-1</name>
    <dbReference type="NCBI Taxonomy" id="391587"/>
    <lineage>
        <taxon>Bacteria</taxon>
        <taxon>Pseudomonadati</taxon>
        <taxon>Bacteroidota</taxon>
        <taxon>Flavobacteriia</taxon>
        <taxon>Flavobacteriales</taxon>
        <taxon>Flavobacteriaceae</taxon>
        <taxon>Kordia</taxon>
    </lineage>
</organism>
<dbReference type="Gene3D" id="1.10.1240.100">
    <property type="match status" value="2"/>
</dbReference>
<comment type="catalytic activity">
    <reaction evidence="8">
        <text>a (3S)-3-hydroxyacyl-CoA + NAD(+) = a 3-oxoacyl-CoA + NADH + H(+)</text>
        <dbReference type="Rhea" id="RHEA:22432"/>
        <dbReference type="ChEBI" id="CHEBI:15378"/>
        <dbReference type="ChEBI" id="CHEBI:57318"/>
        <dbReference type="ChEBI" id="CHEBI:57540"/>
        <dbReference type="ChEBI" id="CHEBI:57945"/>
        <dbReference type="ChEBI" id="CHEBI:90726"/>
        <dbReference type="EC" id="1.1.1.35"/>
    </reaction>
</comment>
<dbReference type="STRING" id="391587.KAOT1_04310"/>
<evidence type="ECO:0000256" key="6">
    <source>
        <dbReference type="ARBA" id="ARBA00022679"/>
    </source>
</evidence>
<dbReference type="Pfam" id="PF00378">
    <property type="entry name" value="ECH_1"/>
    <property type="match status" value="2"/>
</dbReference>
<reference evidence="16 17" key="1">
    <citation type="journal article" date="2011" name="J. Bacteriol.">
        <title>Genome sequence of the algicidal bacterium Kordia algicida OT-1.</title>
        <authorList>
            <person name="Lee H.S."/>
            <person name="Kang S.G."/>
            <person name="Kwon K.K."/>
            <person name="Lee J.H."/>
            <person name="Kim S.J."/>
        </authorList>
    </citation>
    <scope>NUCLEOTIDE SEQUENCE [LARGE SCALE GENOMIC DNA]</scope>
    <source>
        <strain evidence="16 17">OT-1</strain>
    </source>
</reference>
<dbReference type="Gene3D" id="3.10.129.110">
    <property type="entry name" value="Polyketide synthase dehydratase"/>
    <property type="match status" value="1"/>
</dbReference>
<dbReference type="SUPFAM" id="SSF47336">
    <property type="entry name" value="ACP-like"/>
    <property type="match status" value="3"/>
</dbReference>
<evidence type="ECO:0000256" key="2">
    <source>
        <dbReference type="ARBA" id="ARBA00004792"/>
    </source>
</evidence>
<evidence type="ECO:0000256" key="12">
    <source>
        <dbReference type="SAM" id="Coils"/>
    </source>
</evidence>
<dbReference type="PROSITE" id="PS00012">
    <property type="entry name" value="PHOSPHOPANTETHEINE"/>
    <property type="match status" value="3"/>
</dbReference>
<comment type="caution">
    <text evidence="16">The sequence shown here is derived from an EMBL/GenBank/DDBJ whole genome shotgun (WGS) entry which is preliminary data.</text>
</comment>
<dbReference type="GO" id="GO:0004312">
    <property type="term" value="F:fatty acid synthase activity"/>
    <property type="evidence" value="ECO:0007669"/>
    <property type="project" value="TreeGrafter"/>
</dbReference>
<dbReference type="Pfam" id="PF22336">
    <property type="entry name" value="RhiE-like_linker"/>
    <property type="match status" value="2"/>
</dbReference>
<evidence type="ECO:0000259" key="15">
    <source>
        <dbReference type="PROSITE" id="PS52019"/>
    </source>
</evidence>
<comment type="similarity">
    <text evidence="11">Belongs to the enoyl-CoA hydratase/isomerase family.</text>
</comment>
<feature type="domain" description="Ketosynthase family 3 (KS3)" evidence="14">
    <location>
        <begin position="611"/>
        <end position="1031"/>
    </location>
</feature>
<dbReference type="InterPro" id="IPR020841">
    <property type="entry name" value="PKS_Beta-ketoAc_synthase_dom"/>
</dbReference>
<dbReference type="FunFam" id="3.40.47.10:FF:000019">
    <property type="entry name" value="Polyketide synthase type I"/>
    <property type="match status" value="2"/>
</dbReference>
<evidence type="ECO:0000256" key="4">
    <source>
        <dbReference type="ARBA" id="ARBA00022490"/>
    </source>
</evidence>
<dbReference type="Gene3D" id="3.90.226.10">
    <property type="entry name" value="2-enoyl-CoA Hydratase, Chain A, domain 1"/>
    <property type="match status" value="2"/>
</dbReference>
<dbReference type="GO" id="GO:0031177">
    <property type="term" value="F:phosphopantetheine binding"/>
    <property type="evidence" value="ECO:0007669"/>
    <property type="project" value="InterPro"/>
</dbReference>
<comment type="pathway">
    <text evidence="2">Antibiotic biosynthesis.</text>
</comment>
<feature type="domain" description="Ketosynthase family 3 (KS3)" evidence="14">
    <location>
        <begin position="2561"/>
        <end position="2984"/>
    </location>
</feature>
<dbReference type="PANTHER" id="PTHR43775:SF37">
    <property type="entry name" value="SI:DKEY-61P9.11"/>
    <property type="match status" value="1"/>
</dbReference>
<protein>
    <submittedName>
        <fullName evidence="16">Polyketide synthase of type I</fullName>
    </submittedName>
</protein>
<dbReference type="SMART" id="SM00823">
    <property type="entry name" value="PKS_PP"/>
    <property type="match status" value="3"/>
</dbReference>
<evidence type="ECO:0000256" key="11">
    <source>
        <dbReference type="RuleBase" id="RU003707"/>
    </source>
</evidence>
<feature type="domain" description="Carrier" evidence="13">
    <location>
        <begin position="475"/>
        <end position="551"/>
    </location>
</feature>
<dbReference type="Proteomes" id="UP000002945">
    <property type="component" value="Unassembled WGS sequence"/>
</dbReference>
<evidence type="ECO:0000259" key="13">
    <source>
        <dbReference type="PROSITE" id="PS50075"/>
    </source>
</evidence>
<dbReference type="InterPro" id="IPR013968">
    <property type="entry name" value="PKS_KR"/>
</dbReference>
<dbReference type="PROSITE" id="PS52004">
    <property type="entry name" value="KS3_2"/>
    <property type="match status" value="2"/>
</dbReference>
<dbReference type="Pfam" id="PF02801">
    <property type="entry name" value="Ketoacyl-synt_C"/>
    <property type="match status" value="2"/>
</dbReference>
<keyword evidence="12" id="KW-0175">Coiled coil</keyword>
<dbReference type="SMART" id="SM00825">
    <property type="entry name" value="PKS_KS"/>
    <property type="match status" value="2"/>
</dbReference>
<dbReference type="InterPro" id="IPR020806">
    <property type="entry name" value="PKS_PP-bd"/>
</dbReference>
<evidence type="ECO:0000256" key="9">
    <source>
        <dbReference type="ARBA" id="ARBA00054155"/>
    </source>
</evidence>
<feature type="domain" description="Carrier" evidence="13">
    <location>
        <begin position="2314"/>
        <end position="2388"/>
    </location>
</feature>
<dbReference type="RefSeq" id="WP_007093433.1">
    <property type="nucleotide sequence ID" value="NZ_CP142125.1"/>
</dbReference>
<dbReference type="InterPro" id="IPR001753">
    <property type="entry name" value="Enoyl-CoA_hydra/iso"/>
</dbReference>
<feature type="coiled-coil region" evidence="12">
    <location>
        <begin position="244"/>
        <end position="292"/>
    </location>
</feature>
<dbReference type="CDD" id="cd08953">
    <property type="entry name" value="KR_2_SDR_x"/>
    <property type="match status" value="1"/>
</dbReference>
<dbReference type="InterPro" id="IPR050091">
    <property type="entry name" value="PKS_NRPS_Biosynth_Enz"/>
</dbReference>
<accession>A9EAB4</accession>
<dbReference type="Pfam" id="PF00109">
    <property type="entry name" value="ketoacyl-synt"/>
    <property type="match status" value="2"/>
</dbReference>
<dbReference type="Pfam" id="PF08659">
    <property type="entry name" value="KR"/>
    <property type="match status" value="1"/>
</dbReference>
<evidence type="ECO:0000256" key="8">
    <source>
        <dbReference type="ARBA" id="ARBA00049556"/>
    </source>
</evidence>
<dbReference type="Gene3D" id="6.20.390.20">
    <property type="match status" value="1"/>
</dbReference>
<dbReference type="InterPro" id="IPR049551">
    <property type="entry name" value="PKS_DH_C"/>
</dbReference>
<dbReference type="InterPro" id="IPR054514">
    <property type="entry name" value="RhiE-like_linker"/>
</dbReference>
<dbReference type="InterPro" id="IPR057326">
    <property type="entry name" value="KR_dom"/>
</dbReference>
<dbReference type="InterPro" id="IPR029045">
    <property type="entry name" value="ClpP/crotonase-like_dom_sf"/>
</dbReference>
<dbReference type="eggNOG" id="COG3321">
    <property type="taxonomic scope" value="Bacteria"/>
</dbReference>
<keyword evidence="17" id="KW-1185">Reference proteome</keyword>
<dbReference type="GO" id="GO:0005886">
    <property type="term" value="C:plasma membrane"/>
    <property type="evidence" value="ECO:0007669"/>
    <property type="project" value="TreeGrafter"/>
</dbReference>
<keyword evidence="6" id="KW-0808">Transferase</keyword>
<comment type="subcellular location">
    <subcellularLocation>
        <location evidence="1">Cytoplasm</location>
    </subcellularLocation>
</comment>
<dbReference type="PROSITE" id="PS50075">
    <property type="entry name" value="CARRIER"/>
    <property type="match status" value="3"/>
</dbReference>
<dbReference type="InterPro" id="IPR036291">
    <property type="entry name" value="NAD(P)-bd_dom_sf"/>
</dbReference>
<dbReference type="GO" id="GO:0006633">
    <property type="term" value="P:fatty acid biosynthetic process"/>
    <property type="evidence" value="ECO:0007669"/>
    <property type="project" value="InterPro"/>
</dbReference>
<dbReference type="InterPro" id="IPR006162">
    <property type="entry name" value="Ppantetheine_attach_site"/>
</dbReference>
<dbReference type="InterPro" id="IPR018201">
    <property type="entry name" value="Ketoacyl_synth_AS"/>
</dbReference>
<dbReference type="InterPro" id="IPR009081">
    <property type="entry name" value="PP-bd_ACP"/>
</dbReference>
<keyword evidence="5" id="KW-0597">Phosphoprotein</keyword>
<dbReference type="InterPro" id="IPR036736">
    <property type="entry name" value="ACP-like_sf"/>
</dbReference>
<dbReference type="GO" id="GO:0071770">
    <property type="term" value="P:DIM/DIP cell wall layer assembly"/>
    <property type="evidence" value="ECO:0007669"/>
    <property type="project" value="TreeGrafter"/>
</dbReference>
<dbReference type="SMART" id="SM01294">
    <property type="entry name" value="PKS_PP_betabranch"/>
    <property type="match status" value="2"/>
</dbReference>
<proteinExistence type="inferred from homology"/>
<evidence type="ECO:0000256" key="5">
    <source>
        <dbReference type="ARBA" id="ARBA00022553"/>
    </source>
</evidence>
<dbReference type="PANTHER" id="PTHR43775">
    <property type="entry name" value="FATTY ACID SYNTHASE"/>
    <property type="match status" value="1"/>
</dbReference>
<dbReference type="Pfam" id="PF00550">
    <property type="entry name" value="PP-binding"/>
    <property type="match status" value="3"/>
</dbReference>
<name>A9EAB4_9FLAO</name>
<dbReference type="InterPro" id="IPR014031">
    <property type="entry name" value="Ketoacyl_synth_C"/>
</dbReference>
<feature type="domain" description="Carrier" evidence="13">
    <location>
        <begin position="2423"/>
        <end position="2500"/>
    </location>
</feature>
<evidence type="ECO:0000259" key="14">
    <source>
        <dbReference type="PROSITE" id="PS52004"/>
    </source>
</evidence>
<feature type="domain" description="PKS/mFAS DH" evidence="15">
    <location>
        <begin position="1217"/>
        <end position="1501"/>
    </location>
</feature>
<dbReference type="InterPro" id="IPR018376">
    <property type="entry name" value="Enoyl-CoA_hyd/isom_CS"/>
</dbReference>
<dbReference type="Pfam" id="PF14765">
    <property type="entry name" value="PS-DH"/>
    <property type="match status" value="1"/>
</dbReference>
<gene>
    <name evidence="16" type="ORF">KAOT1_04310</name>
</gene>
<dbReference type="InterPro" id="IPR016039">
    <property type="entry name" value="Thiolase-like"/>
</dbReference>
<dbReference type="PROSITE" id="PS52019">
    <property type="entry name" value="PKS_MFAS_DH"/>
    <property type="match status" value="1"/>
</dbReference>
<evidence type="ECO:0000256" key="10">
    <source>
        <dbReference type="PROSITE-ProRule" id="PRU01363"/>
    </source>
</evidence>
<comment type="caution">
    <text evidence="10">Lacks conserved residue(s) required for the propagation of feature annotation.</text>
</comment>
<dbReference type="InterPro" id="IPR042104">
    <property type="entry name" value="PKS_dehydratase_sf"/>
</dbReference>
<evidence type="ECO:0000313" key="16">
    <source>
        <dbReference type="EMBL" id="EDP94609.1"/>
    </source>
</evidence>
<dbReference type="GO" id="GO:0005737">
    <property type="term" value="C:cytoplasm"/>
    <property type="evidence" value="ECO:0007669"/>
    <property type="project" value="UniProtKB-SubCell"/>
</dbReference>
<comment type="function">
    <text evidence="9">Involved in production of the polyketide antibiotic thailandamide.</text>
</comment>
<feature type="region of interest" description="C-terminal hotdog fold" evidence="10">
    <location>
        <begin position="1356"/>
        <end position="1501"/>
    </location>
</feature>
<evidence type="ECO:0000256" key="3">
    <source>
        <dbReference type="ARBA" id="ARBA00022450"/>
    </source>
</evidence>
<dbReference type="SUPFAM" id="SSF52096">
    <property type="entry name" value="ClpP/crotonase"/>
    <property type="match status" value="2"/>
</dbReference>
<evidence type="ECO:0000256" key="1">
    <source>
        <dbReference type="ARBA" id="ARBA00004496"/>
    </source>
</evidence>
<dbReference type="Gene3D" id="1.10.1200.10">
    <property type="entry name" value="ACP-like"/>
    <property type="match status" value="3"/>
</dbReference>
<sequence>MMKEQLKKIFLDLSSKKLSEKEALEKIRAIKAAQKHSDVSTLYASPTWKIVKNPHDNQAVNAHHVICLQIADNAQKVLAKKLPQSTIHTVKASNFSEIALSCFSIIKNILENKIQANSYVQIVLGTSVEETLLQSLSALFKTATLENHNLIGQLIVSDQKNAVEKLAAQLIEETQQSTDAIIKYEGGKRAVKRLEEIQTQQSNNSAYKENGVYLITGGFGGVGIAFAKEILQQLEKTTIILTGRSKLTAEKRQLLQQLSEKNKKVQYIQMDVANEQKVAENVQNILKEYKKLHGIIHAAGINKDNFILKKSVAEFKEVLQAKVAGTQNIDEATKDVDLDFITYFSSIAAWFGNPGQADYAVANAFMDEFAKQRNQLVQAGKRKGKTLSINWPLWENGGMEIDSEIKARLLEETGFIPLDDQTGTTIFQKAINTNQTHILGVKGSLEKIKDTLFNQVVKVQQQEEEIISETLDEKELLRKTTAFVRDEFSTIIKLPAREIETHVALEKYGIDSILAMNITSQLEKTFGRLSKTLFFEYQTIDELSEYLANAFTSVLTAKFSSNATKKQSVSNTKKTIVHSKSHQTKTTKKKIRTQSEQSFNVQFTPQNTNQNEPIAIVGLSGRYPESENIQEFWNNLQQGKDCIIEVPKSRWDWKKHYSKDRTEQNRHYSKWGGFIAGVDEFDPRFFNISPREAKNIDPQERLFLQHSWMAMEDAGYTREALHKASENNLPGQVGVYVGVMYGEYNLSGSLASIANRVSYVLNLHGPSITLDTMCSSSLTSVHLACQDLKSGRTDMALAGGVNVSIDANKYQMLSTGQFISSDGHCQSFGEGGDGYIPGEGVGVVMLKRLSDAEKDGDHIYGIIKGSALNHGGKTNGYSVPNPKAQASVISRALREANVHPRHVSYIEAHGTGTKLGDPIEITALNKAFGIDNENHFCQLGSAKSNIGHCESAAGIAGITKVILQLQHKQIVPSLHSAKLNPHIDFEHTPFVVNQSLKTWENPIVDGNIIPRIAGVSSFGAGGANAHILIEEYNSVKNVATHTPNTEVAIVLSARTKPQLKQKIQELARFIENQEHTPDLLAIAYTLQTGREAMDERFATIVFSIEELTKTLNAYLGNALQTSKYHQARTKDHKNDVLDFKSEANFDETCATWLQNKNYGELLAWWTKGIDVQWNELYATQKPQRISLPTYPFAKESYLLTPEERGRATKETTKAIIHPLVHENTSNISETRFSSTFNGEEAYIKDFTIHKENQTLHGLPFMASLEMAREAIAQAIPQQKEDNVLSITNVQFGAFMQASSVNQIHIALLPESESVASYEIYSQHDDEDIIYTQGKARYTDKKATLQVDINALRQQMSKAVISGTTIYENAVQYGTSYRGIKTVHFGNQQILAHLQLPSEVVNDVKSYVLHPTILESAVKAVSGIAGNQNEISATTIIPTEITSVNIHASCTSEMFAWIRYSENDSQAENEVKIDIDLCDTNGTICAQFVGISFSTSVESTQFEPTLETKETSVKAAATATLAETFETPKELFFTVQTKPTIALTATNAENTVSSLEKPSSIKLTKPTAIVVDKKNSATLKKGRVQLSVESSQQIIETTVPMLRLFNTGNGIYKLQLETSELDKTFIVQFKSALQRLAKEENLKVLLIEGTQTDFLHGESEVFNEALQQELFKEILSFNYPIIANVQGNASNVGFLLASLCDFIICNEQATYEFSNTNDKLTNLFNERFGAVLANNLLQPNKSFTGTQLKQNGFTMPIVASEKVTKTAADLADNLAKKSQRTLRLLKQHLSRHISEKVEQLTAISTITENTAFEKVEISETKSFKVQYQKDGVCVVTIKNTKLKGIRTLNSEIGAFFSEVNNTKNHSTIVLKSEQESFIPQTAKDVEIIKLSEILLNCNYPIITELQNSPNAKAWLVSLHTDEVIYSETGNYTAKELLANKTLAQKATLLFTACYGELASKELLLLGKSYNGKELKTVIPTIQTATNATELAKSWSTAKNTKTWKSAKIKAIKESKKELPTWKLATAKDEKAPKTGTVNLKSSVVKATVLEAGILEIRLEERGSKNMFTDDFMAGVNEVFEHIENTPNYKVVILTGYDNYFASGGTKEGLVAIQEGKSKFTDTKIFQLAMECKIPVIAAMQGHAIGAGWAMGMYADFTLFSKERKYLSPYMNYGFTPGAGATYIFPEIMGYDLARETLFTAKEYSGLDFENRGVALPVLTKDEVVTYAVELAKMIAKNSRNTLIAFKQQLIQNRVAEAEATKKLELAMHDETFVGDAATLQQIQENFAYKQATTNIDEVITTEKEVSNDIEENTISDVVETIKKFLANELQLEENEIEEDAQFVDIGLDSITGVTWIRKINDYYKLSLEATQIYTYTTLQQLGDFIQKELGGTIRTTKETKTVATPAPKEVETIVYEEEVIETVDGTAEIVETIKKFLANELQLEENEIEEDAQFIDIGLDSITGVTWIRKINDHYKTSIEATQIYTYPSLNSLSEFIKEELQRLGLTETKKITKKVVATTPKTVQTIPNSNNTFQFTERKLTSIRSKKAIKKSVAKTNNYTSQAIAVVGMAGQFPKAENVQQFWQNIAQGENCITEVPKERWDINEYYSEGTPTPGKTNSKWLGSLAGYDQFDPLFFTISPIEAESMDPQQRLFLQSCWHSIEDAGYNPQALSGTKCGVFVGCATGDYQLPSREQQLSAQGFTGGTSSILAARISYFLNLQGPCIALDTACSSSLVAIANACDSLASGASDSALAGGVYVMTGPEMHVKTAQSGMLSKDGKCHTFDQEANGFVPGEAVGVVMLKRLEDAERDNDNIYGVIKGWGLNQDGRTNGITAPNSQSQTNLEQEVYDRYDINPEEIQLIEAHGTGTKLGDPIEVAALKNSFKKYTEKEQYCALGSVKSNIGHCLTAAGVAGFIKVMKAMEHKKLPPTIHYNQLNEHISLEKSPFYVNDRLQDWEVGQAEIRHAAISAFGFSGTNAHLVMSEYIPETVDKSQINVITQNKKYLIPISARNEEQLEIQAENLLAYAKQNLTTIDLVEMAYTLQVGRDAMEARVGFMVTSVEELIDKVEAYLQGEEFIKDFYQGHIKENKEGLKLVSGDKEMKELIIQKWVSDKKLNKLLDLWTKGLDFDWNILYGNQKPKRQRLPIYPFAKESYWLEATTINYNAEIPEEKSAKLHPLVHEKTEDLKAQGLTDATQKDATTETKRKKIKRINLPTYPFDQEKCWPETAPKAVETPKESTIVFKDLDAIEDVIERIDGELLDTDEAVLILKDLL</sequence>
<dbReference type="Gene3D" id="3.40.50.720">
    <property type="entry name" value="NAD(P)-binding Rossmann-like Domain"/>
    <property type="match status" value="1"/>
</dbReference>
<keyword evidence="7" id="KW-0677">Repeat</keyword>
<dbReference type="Pfam" id="PF21089">
    <property type="entry name" value="PKS_DH_N"/>
    <property type="match status" value="1"/>
</dbReference>
<dbReference type="GO" id="GO:0003857">
    <property type="term" value="F:(3S)-3-hydroxyacyl-CoA dehydrogenase (NAD+) activity"/>
    <property type="evidence" value="ECO:0007669"/>
    <property type="project" value="UniProtKB-EC"/>
</dbReference>
<dbReference type="InterPro" id="IPR014030">
    <property type="entry name" value="Ketoacyl_synth_N"/>
</dbReference>
<dbReference type="SMART" id="SM00822">
    <property type="entry name" value="PKS_KR"/>
    <property type="match status" value="1"/>
</dbReference>
<evidence type="ECO:0000313" key="17">
    <source>
        <dbReference type="Proteomes" id="UP000002945"/>
    </source>
</evidence>
<dbReference type="NCBIfam" id="NF005496">
    <property type="entry name" value="PRK07110.1"/>
    <property type="match status" value="1"/>
</dbReference>
<dbReference type="InterPro" id="IPR049552">
    <property type="entry name" value="PKS_DH_N"/>
</dbReference>
<dbReference type="HOGENOM" id="CLU_000022_53_1_10"/>
<dbReference type="SUPFAM" id="SSF53901">
    <property type="entry name" value="Thiolase-like"/>
    <property type="match status" value="2"/>
</dbReference>
<dbReference type="EMBL" id="ABIB01000015">
    <property type="protein sequence ID" value="EDP94609.1"/>
    <property type="molecule type" value="Genomic_DNA"/>
</dbReference>
<keyword evidence="4" id="KW-0963">Cytoplasm</keyword>